<evidence type="ECO:0000313" key="2">
    <source>
        <dbReference type="Proteomes" id="UP000287247"/>
    </source>
</evidence>
<comment type="caution">
    <text evidence="1">The sequence shown here is derived from an EMBL/GenBank/DDBJ whole genome shotgun (WGS) entry which is preliminary data.</text>
</comment>
<proteinExistence type="predicted"/>
<keyword evidence="2" id="KW-1185">Reference proteome</keyword>
<dbReference type="Proteomes" id="UP000287247">
    <property type="component" value="Unassembled WGS sequence"/>
</dbReference>
<dbReference type="EMBL" id="BDQK01000014">
    <property type="protein sequence ID" value="GBF81943.1"/>
    <property type="molecule type" value="Genomic_DNA"/>
</dbReference>
<name>A0A401IL08_APHSA</name>
<gene>
    <name evidence="1" type="ORF">AsFPU1_3366</name>
</gene>
<evidence type="ECO:0000313" key="1">
    <source>
        <dbReference type="EMBL" id="GBF81943.1"/>
    </source>
</evidence>
<protein>
    <submittedName>
        <fullName evidence="1">Uncharacterized protein</fullName>
    </submittedName>
</protein>
<reference evidence="2" key="1">
    <citation type="submission" date="2017-05" db="EMBL/GenBank/DDBJ databases">
        <title>Physiological properties and genetic analysis related to exopolysaccharide production of fresh-water unicellular cyanobacterium Aphanothece sacrum, Suizenji Nori, that has been cultured as a food source in Japan.</title>
        <authorList>
            <person name="Kanesaki Y."/>
            <person name="Yoshikawa S."/>
            <person name="Ohki K."/>
        </authorList>
    </citation>
    <scope>NUCLEOTIDE SEQUENCE [LARGE SCALE GENOMIC DNA]</scope>
    <source>
        <strain evidence="2">FPU1</strain>
    </source>
</reference>
<sequence>MLTELKANSQKACTAFPVIGAKGTEVTKTVSQPGIPGPFGLRINNNWNTDFAVVPLKKYKRYIVNFKAHDSAEYRIRAFLKYNDNTSDNFHDKQLGFSSGQTLEIVGSPRTDTIPFQVNVFVGEPISLGRTYTISVQGCM</sequence>
<dbReference type="AlphaFoldDB" id="A0A401IL08"/>
<accession>A0A401IL08</accession>
<organism evidence="1 2">
    <name type="scientific">Aphanothece sacrum FPU1</name>
    <dbReference type="NCBI Taxonomy" id="1920663"/>
    <lineage>
        <taxon>Bacteria</taxon>
        <taxon>Bacillati</taxon>
        <taxon>Cyanobacteriota</taxon>
        <taxon>Cyanophyceae</taxon>
        <taxon>Oscillatoriophycideae</taxon>
        <taxon>Chroococcales</taxon>
        <taxon>Aphanothecaceae</taxon>
        <taxon>Aphanothece</taxon>
    </lineage>
</organism>